<evidence type="ECO:0000256" key="3">
    <source>
        <dbReference type="ARBA" id="ARBA00023163"/>
    </source>
</evidence>
<protein>
    <submittedName>
        <fullName evidence="5">LacI family transcriptional regulator</fullName>
    </submittedName>
</protein>
<evidence type="ECO:0000256" key="1">
    <source>
        <dbReference type="ARBA" id="ARBA00023015"/>
    </source>
</evidence>
<dbReference type="PROSITE" id="PS00356">
    <property type="entry name" value="HTH_LACI_1"/>
    <property type="match status" value="1"/>
</dbReference>
<dbReference type="PANTHER" id="PTHR30146:SF152">
    <property type="entry name" value="TRANSCRIPTIONAL REGULATORY PROTEIN"/>
    <property type="match status" value="1"/>
</dbReference>
<keyword evidence="2" id="KW-0238">DNA-binding</keyword>
<accession>A0A5R9J962</accession>
<dbReference type="GO" id="GO:0000976">
    <property type="term" value="F:transcription cis-regulatory region binding"/>
    <property type="evidence" value="ECO:0007669"/>
    <property type="project" value="TreeGrafter"/>
</dbReference>
<evidence type="ECO:0000313" key="6">
    <source>
        <dbReference type="Proteomes" id="UP000305654"/>
    </source>
</evidence>
<dbReference type="Gene3D" id="3.40.50.2300">
    <property type="match status" value="2"/>
</dbReference>
<dbReference type="SUPFAM" id="SSF53822">
    <property type="entry name" value="Periplasmic binding protein-like I"/>
    <property type="match status" value="1"/>
</dbReference>
<dbReference type="SUPFAM" id="SSF47413">
    <property type="entry name" value="lambda repressor-like DNA-binding domains"/>
    <property type="match status" value="1"/>
</dbReference>
<dbReference type="GO" id="GO:0003700">
    <property type="term" value="F:DNA-binding transcription factor activity"/>
    <property type="evidence" value="ECO:0007669"/>
    <property type="project" value="TreeGrafter"/>
</dbReference>
<comment type="caution">
    <text evidence="5">The sequence shown here is derived from an EMBL/GenBank/DDBJ whole genome shotgun (WGS) entry which is preliminary data.</text>
</comment>
<dbReference type="CDD" id="cd01392">
    <property type="entry name" value="HTH_LacI"/>
    <property type="match status" value="1"/>
</dbReference>
<proteinExistence type="predicted"/>
<evidence type="ECO:0000313" key="5">
    <source>
        <dbReference type="EMBL" id="TLU73087.1"/>
    </source>
</evidence>
<dbReference type="InterPro" id="IPR010982">
    <property type="entry name" value="Lambda_DNA-bd_dom_sf"/>
</dbReference>
<evidence type="ECO:0000256" key="2">
    <source>
        <dbReference type="ARBA" id="ARBA00023125"/>
    </source>
</evidence>
<keyword evidence="6" id="KW-1185">Reference proteome</keyword>
<name>A0A5R9J962_9PROT</name>
<dbReference type="Gene3D" id="1.10.260.40">
    <property type="entry name" value="lambda repressor-like DNA-binding domains"/>
    <property type="match status" value="1"/>
</dbReference>
<dbReference type="InterPro" id="IPR028082">
    <property type="entry name" value="Peripla_BP_I"/>
</dbReference>
<dbReference type="InterPro" id="IPR000843">
    <property type="entry name" value="HTH_LacI"/>
</dbReference>
<dbReference type="Pfam" id="PF00356">
    <property type="entry name" value="LacI"/>
    <property type="match status" value="1"/>
</dbReference>
<gene>
    <name evidence="5" type="ORF">FE263_06535</name>
</gene>
<sequence length="341" mass="36586">MSNRYLVKDIALQAGVSEATVDRVLNHRPGVRAHTARRVEQALRELDRQSTQLGLAGRKFIIDIVMEAPPRFTEAVRAALEAELPGLHPALFRCRYQTHETMPAAGMASMLQRIALRGSNGVLLKARDDEAIVASVAALARAGIPVVTLVTDLPASPRTAYVGIDNRIAGETAAYLLGEWLGDAPAEILVSLSSNLFHGEEEREAGFRHAIGRRRPPPGIVTITEGHGNHGETGLLARAALARHPGIEAVYSIGGGNTALLDAFVAAGRCCRVFIGHDLDAENIALLHAGRLSAVLHHDLRQDMRAACQQIMRAHRALPAATSAPRSGVQIATPYNLPETV</sequence>
<dbReference type="Proteomes" id="UP000305654">
    <property type="component" value="Unassembled WGS sequence"/>
</dbReference>
<keyword evidence="1" id="KW-0805">Transcription regulation</keyword>
<dbReference type="PROSITE" id="PS50932">
    <property type="entry name" value="HTH_LACI_2"/>
    <property type="match status" value="1"/>
</dbReference>
<dbReference type="Pfam" id="PF13407">
    <property type="entry name" value="Peripla_BP_4"/>
    <property type="match status" value="1"/>
</dbReference>
<dbReference type="AlphaFoldDB" id="A0A5R9J962"/>
<dbReference type="InterPro" id="IPR025997">
    <property type="entry name" value="SBP_2_dom"/>
</dbReference>
<dbReference type="SMART" id="SM00354">
    <property type="entry name" value="HTH_LACI"/>
    <property type="match status" value="1"/>
</dbReference>
<keyword evidence="3" id="KW-0804">Transcription</keyword>
<evidence type="ECO:0000259" key="4">
    <source>
        <dbReference type="PROSITE" id="PS50932"/>
    </source>
</evidence>
<dbReference type="EMBL" id="VCDI01000002">
    <property type="protein sequence ID" value="TLU73087.1"/>
    <property type="molecule type" value="Genomic_DNA"/>
</dbReference>
<feature type="domain" description="HTH lacI-type" evidence="4">
    <location>
        <begin position="8"/>
        <end position="57"/>
    </location>
</feature>
<dbReference type="PANTHER" id="PTHR30146">
    <property type="entry name" value="LACI-RELATED TRANSCRIPTIONAL REPRESSOR"/>
    <property type="match status" value="1"/>
</dbReference>
<dbReference type="OrthoDB" id="9805774at2"/>
<reference evidence="5 6" key="1">
    <citation type="submission" date="2019-05" db="EMBL/GenBank/DDBJ databases">
        <authorList>
            <person name="Pankratov T."/>
            <person name="Grouzdev D."/>
        </authorList>
    </citation>
    <scope>NUCLEOTIDE SEQUENCE [LARGE SCALE GENOMIC DNA]</scope>
    <source>
        <strain evidence="5 6">KEBCLARHB70R</strain>
    </source>
</reference>
<organism evidence="5 6">
    <name type="scientific">Lichenicoccus roseus</name>
    <dbReference type="NCBI Taxonomy" id="2683649"/>
    <lineage>
        <taxon>Bacteria</taxon>
        <taxon>Pseudomonadati</taxon>
        <taxon>Pseudomonadota</taxon>
        <taxon>Alphaproteobacteria</taxon>
        <taxon>Acetobacterales</taxon>
        <taxon>Acetobacteraceae</taxon>
        <taxon>Lichenicoccus</taxon>
    </lineage>
</organism>
<dbReference type="CDD" id="cd06307">
    <property type="entry name" value="PBP1_sugar_binding"/>
    <property type="match status" value="1"/>
</dbReference>